<dbReference type="OrthoDB" id="8251209at2759"/>
<reference evidence="2" key="2">
    <citation type="submission" date="2019-08" db="EMBL/GenBank/DDBJ databases">
        <authorList>
            <person name="Liu F."/>
        </authorList>
    </citation>
    <scope>NUCLEOTIDE SEQUENCE [LARGE SCALE GENOMIC DNA]</scope>
    <source>
        <strain evidence="2">PA1801</strain>
        <tissue evidence="2">Leaf</tissue>
    </source>
</reference>
<name>A0A5B6UW99_9ROSI</name>
<dbReference type="AlphaFoldDB" id="A0A5B6UW99"/>
<dbReference type="Pfam" id="PF14695">
    <property type="entry name" value="LINES_C"/>
    <property type="match status" value="1"/>
</dbReference>
<accession>A0A5B6UW99</accession>
<proteinExistence type="predicted"/>
<dbReference type="PANTHER" id="PTHR16057:SF1">
    <property type="entry name" value="PROTEIN LINES HOMOLOG 1"/>
    <property type="match status" value="1"/>
</dbReference>
<reference evidence="3" key="1">
    <citation type="journal article" date="2019" name="Plant Biotechnol. J.">
        <title>Genome sequencing of the Australian wild diploid species Gossypium australe highlights disease resistance and delayed gland morphogenesis.</title>
        <authorList>
            <person name="Cai Y."/>
            <person name="Cai X."/>
            <person name="Wang Q."/>
            <person name="Wang P."/>
            <person name="Zhang Y."/>
            <person name="Cai C."/>
            <person name="Xu Y."/>
            <person name="Wang K."/>
            <person name="Zhou Z."/>
            <person name="Wang C."/>
            <person name="Geng S."/>
            <person name="Li B."/>
            <person name="Dong Q."/>
            <person name="Hou Y."/>
            <person name="Wang H."/>
            <person name="Ai P."/>
            <person name="Liu Z."/>
            <person name="Yi F."/>
            <person name="Sun M."/>
            <person name="An G."/>
            <person name="Cheng J."/>
            <person name="Zhang Y."/>
            <person name="Shi Q."/>
            <person name="Xie Y."/>
            <person name="Shi X."/>
            <person name="Chang Y."/>
            <person name="Huang F."/>
            <person name="Chen Y."/>
            <person name="Hong S."/>
            <person name="Mi L."/>
            <person name="Sun Q."/>
            <person name="Zhang L."/>
            <person name="Zhou B."/>
            <person name="Peng R."/>
            <person name="Zhang X."/>
            <person name="Liu F."/>
        </authorList>
    </citation>
    <scope>NUCLEOTIDE SEQUENCE [LARGE SCALE GENOMIC DNA]</scope>
    <source>
        <strain evidence="3">cv. PA1801</strain>
    </source>
</reference>
<evidence type="ECO:0000259" key="1">
    <source>
        <dbReference type="Pfam" id="PF14695"/>
    </source>
</evidence>
<dbReference type="InterPro" id="IPR024875">
    <property type="entry name" value="Protein_Lines"/>
</dbReference>
<organism evidence="2 3">
    <name type="scientific">Gossypium australe</name>
    <dbReference type="NCBI Taxonomy" id="47621"/>
    <lineage>
        <taxon>Eukaryota</taxon>
        <taxon>Viridiplantae</taxon>
        <taxon>Streptophyta</taxon>
        <taxon>Embryophyta</taxon>
        <taxon>Tracheophyta</taxon>
        <taxon>Spermatophyta</taxon>
        <taxon>Magnoliopsida</taxon>
        <taxon>eudicotyledons</taxon>
        <taxon>Gunneridae</taxon>
        <taxon>Pentapetalae</taxon>
        <taxon>rosids</taxon>
        <taxon>malvids</taxon>
        <taxon>Malvales</taxon>
        <taxon>Malvaceae</taxon>
        <taxon>Malvoideae</taxon>
        <taxon>Gossypium</taxon>
    </lineage>
</organism>
<dbReference type="PANTHER" id="PTHR16057">
    <property type="entry name" value="WINS1, 2 PROTEIN"/>
    <property type="match status" value="1"/>
</dbReference>
<keyword evidence="3" id="KW-1185">Reference proteome</keyword>
<protein>
    <submittedName>
        <fullName evidence="2">Golgin candidate 6 isoform 2</fullName>
    </submittedName>
</protein>
<evidence type="ECO:0000313" key="3">
    <source>
        <dbReference type="Proteomes" id="UP000325315"/>
    </source>
</evidence>
<dbReference type="EMBL" id="SMMG02000009">
    <property type="protein sequence ID" value="KAA3461247.1"/>
    <property type="molecule type" value="Genomic_DNA"/>
</dbReference>
<dbReference type="EMBL" id="SMMG02000009">
    <property type="protein sequence ID" value="KAA3461246.1"/>
    <property type="molecule type" value="Genomic_DNA"/>
</dbReference>
<dbReference type="InterPro" id="IPR029415">
    <property type="entry name" value="Lines_C"/>
</dbReference>
<comment type="caution">
    <text evidence="2">The sequence shown here is derived from an EMBL/GenBank/DDBJ whole genome shotgun (WGS) entry which is preliminary data.</text>
</comment>
<gene>
    <name evidence="2" type="ORF">EPI10_027831</name>
</gene>
<feature type="domain" description="Protein Lines C-terminal" evidence="1">
    <location>
        <begin position="667"/>
        <end position="702"/>
    </location>
</feature>
<sequence>MGKKMSSPSLTESQFIRICRLLNDSLHPFTVSENLSFSKQEEKNLLLILSQVSNETRRLIPSADTSSPLNPNSQNHHCLSKSISHLIPLLTLESLYIQHLAGNVLVTFSEFLASSVKTWEFFIHSLSICLELSISNTSSCSFEPSITGAGGSGSDLLNLVGLFKPKLKNTSLFTVAGIIRTLRNILKFLKEECDDELVLVLLNSISFFISNVPWDSMDEIFRGNGGEDDERNTLFLGNFIQLLSSFVDQISFAEGLDDSLDKNVILSKIINLVPKLLYWCLRKEGKCVKTCISRYFSHKLLVCEIRCFASNQSCFTFTYKQSNLIDLSILQVLMTRLSLQIPLDFLVLVSWLQLLHSYFEDLLYQPLTDVMNQDDYLEDSPFMLSNFDGEVHSMHNRHLQRQAIFLFLRCSFSLINLGKATRKHYSSATVKSSTDVDAISEQSCYGREKGLLELYAWLSGHVQVDKLVAHEMYREKSINFSFSLLKLYMHEDDILFKFLLELLSLQACEEQQFHKERLAPQDEMEDVLFHVSYIFNPIRLFHLFLAEASLLHPNLAISTPGPNFLHYDHQVLLDYLISKDTGISCAEYLLRCLRIVCDSWQTFMEFSVYGKLSNQLSSKRRKILSESSNFKIEPSSAPVKTIPSSLEKKFNGNLEYRHTKQMYELAKGCLLSLKKSVESLHLKNLFPYNPEVLLKRLERFQEL</sequence>
<dbReference type="Proteomes" id="UP000325315">
    <property type="component" value="Unassembled WGS sequence"/>
</dbReference>
<evidence type="ECO:0000313" key="2">
    <source>
        <dbReference type="EMBL" id="KAA3461247.1"/>
    </source>
</evidence>